<accession>A0A1H9U0J0</accession>
<dbReference type="Gene3D" id="1.10.287.1080">
    <property type="entry name" value="MazG-like"/>
    <property type="match status" value="1"/>
</dbReference>
<evidence type="ECO:0000313" key="2">
    <source>
        <dbReference type="Proteomes" id="UP000198571"/>
    </source>
</evidence>
<dbReference type="EMBL" id="FOGT01000006">
    <property type="protein sequence ID" value="SES02995.1"/>
    <property type="molecule type" value="Genomic_DNA"/>
</dbReference>
<gene>
    <name evidence="1" type="ORF">SAMN05518684_106219</name>
</gene>
<protein>
    <submittedName>
        <fullName evidence="1">MazG nucleotide pyrophosphohydrolase domain-containing protein</fullName>
    </submittedName>
</protein>
<keyword evidence="1" id="KW-0378">Hydrolase</keyword>
<proteinExistence type="predicted"/>
<dbReference type="RefSeq" id="WP_093050981.1">
    <property type="nucleotide sequence ID" value="NZ_FOGT01000006.1"/>
</dbReference>
<reference evidence="2" key="1">
    <citation type="submission" date="2016-10" db="EMBL/GenBank/DDBJ databases">
        <authorList>
            <person name="Varghese N."/>
            <person name="Submissions S."/>
        </authorList>
    </citation>
    <scope>NUCLEOTIDE SEQUENCE [LARGE SCALE GENOMIC DNA]</scope>
    <source>
        <strain evidence="2">S9</strain>
    </source>
</reference>
<dbReference type="Proteomes" id="UP000198571">
    <property type="component" value="Unassembled WGS sequence"/>
</dbReference>
<dbReference type="AlphaFoldDB" id="A0A1H9U0J0"/>
<organism evidence="1 2">
    <name type="scientific">Salipaludibacillus aurantiacus</name>
    <dbReference type="NCBI Taxonomy" id="1601833"/>
    <lineage>
        <taxon>Bacteria</taxon>
        <taxon>Bacillati</taxon>
        <taxon>Bacillota</taxon>
        <taxon>Bacilli</taxon>
        <taxon>Bacillales</taxon>
        <taxon>Bacillaceae</taxon>
    </lineage>
</organism>
<dbReference type="CDD" id="cd11540">
    <property type="entry name" value="NTP-PPase_u3"/>
    <property type="match status" value="1"/>
</dbReference>
<dbReference type="GO" id="GO:0016787">
    <property type="term" value="F:hydrolase activity"/>
    <property type="evidence" value="ECO:0007669"/>
    <property type="project" value="UniProtKB-KW"/>
</dbReference>
<sequence length="107" mass="11978">MNKISLDQLAEDIAQWAEDKELDEAASEKQMLKLMKEVGELAQGLAKDHRDQVIDSIGDVFVVLKILSMQLSLDLTSCVAVSYGEIMHRKGKMVNGVFVKQEDLKEV</sequence>
<name>A0A1H9U0J0_9BACI</name>
<dbReference type="SUPFAM" id="SSF101386">
    <property type="entry name" value="all-alpha NTP pyrophosphatases"/>
    <property type="match status" value="1"/>
</dbReference>
<dbReference type="OrthoDB" id="706686at2"/>
<evidence type="ECO:0000313" key="1">
    <source>
        <dbReference type="EMBL" id="SES02995.1"/>
    </source>
</evidence>
<dbReference type="STRING" id="1601833.SAMN05518684_106219"/>
<keyword evidence="2" id="KW-1185">Reference proteome</keyword>